<dbReference type="InterPro" id="IPR001789">
    <property type="entry name" value="Sig_transdc_resp-reg_receiver"/>
</dbReference>
<evidence type="ECO:0000313" key="6">
    <source>
        <dbReference type="Proteomes" id="UP000029843"/>
    </source>
</evidence>
<evidence type="ECO:0000256" key="2">
    <source>
        <dbReference type="ARBA" id="ARBA00022553"/>
    </source>
</evidence>
<evidence type="ECO:0000313" key="5">
    <source>
        <dbReference type="EMBL" id="KGJ93004.1"/>
    </source>
</evidence>
<feature type="modified residue" description="4-aspartylphosphate" evidence="3">
    <location>
        <position position="73"/>
    </location>
</feature>
<dbReference type="Gene3D" id="3.40.50.2300">
    <property type="match status" value="1"/>
</dbReference>
<dbReference type="Proteomes" id="UP000029843">
    <property type="component" value="Unassembled WGS sequence"/>
</dbReference>
<evidence type="ECO:0000256" key="1">
    <source>
        <dbReference type="ARBA" id="ARBA00022500"/>
    </source>
</evidence>
<dbReference type="InterPro" id="IPR028976">
    <property type="entry name" value="CheC-like_sf"/>
</dbReference>
<dbReference type="CDD" id="cd17593">
    <property type="entry name" value="REC_CheC-like"/>
    <property type="match status" value="1"/>
</dbReference>
<dbReference type="GO" id="GO:0006935">
    <property type="term" value="P:chemotaxis"/>
    <property type="evidence" value="ECO:0007669"/>
    <property type="project" value="UniProtKB-KW"/>
</dbReference>
<evidence type="ECO:0000256" key="3">
    <source>
        <dbReference type="PROSITE-ProRule" id="PRU00169"/>
    </source>
</evidence>
<dbReference type="AlphaFoldDB" id="A0A099KQG2"/>
<gene>
    <name evidence="5" type="ORF">ND2E_2470</name>
</gene>
<dbReference type="SUPFAM" id="SSF52172">
    <property type="entry name" value="CheY-like"/>
    <property type="match status" value="1"/>
</dbReference>
<dbReference type="Gene3D" id="3.40.1550.10">
    <property type="entry name" value="CheC-like"/>
    <property type="match status" value="1"/>
</dbReference>
<dbReference type="SUPFAM" id="SSF103039">
    <property type="entry name" value="CheC-like"/>
    <property type="match status" value="1"/>
</dbReference>
<protein>
    <submittedName>
        <fullName evidence="5">CheC, phosphatase, inhibitor of MCP methylation</fullName>
    </submittedName>
</protein>
<keyword evidence="2 3" id="KW-0597">Phosphoprotein</keyword>
<dbReference type="CDD" id="cd17910">
    <property type="entry name" value="CheC_ClassII"/>
    <property type="match status" value="1"/>
</dbReference>
<dbReference type="PATRIC" id="fig|28229.4.peg.1499"/>
<sequence length="395" mass="43099">MVVGVNSAVVIVYVRPKINMTTKLLICDDSNMARKQVARSLPDGWDVDISFAADGVEGIEAIKAGKGDVLLLDLNMPKMDGYQVLEAILAQDLPTLTIVISGDIQPEAHQRVTSLGALGFIKKPVNKDILTEVLSSYGVFTNKTSDTDDEPETLDSALNNAAVASSVDVITTPEKPINTQDNVPSNDSEARFAESDITLSTDIRDCYQEIANVAMGRAGDLLARLLNVFVELPIPNVNFIEVSELRMALKDIENHESTSGICQGFISAGISGEALLILNDSSFKDVASLMNYQYNADMGTELELLMDLANVLIGACLKGISEQLDIQFSQGHPEVLGQHRKISDLIANNANKWKKTLAIEISYSIENYPIKCDLLLLFTEKSMQTLNNKLAYLIE</sequence>
<dbReference type="PROSITE" id="PS50110">
    <property type="entry name" value="RESPONSE_REGULATORY"/>
    <property type="match status" value="1"/>
</dbReference>
<dbReference type="PANTHER" id="PTHR44591">
    <property type="entry name" value="STRESS RESPONSE REGULATOR PROTEIN 1"/>
    <property type="match status" value="1"/>
</dbReference>
<keyword evidence="1" id="KW-0145">Chemotaxis</keyword>
<reference evidence="5 6" key="1">
    <citation type="submission" date="2014-08" db="EMBL/GenBank/DDBJ databases">
        <title>Genomic and Phenotypic Diversity of Colwellia psychrerythraea strains from Disparate Marine Basins.</title>
        <authorList>
            <person name="Techtmann S.M."/>
            <person name="Stelling S.C."/>
            <person name="Utturkar S.M."/>
            <person name="Alshibli N."/>
            <person name="Harris A."/>
            <person name="Brown S.D."/>
            <person name="Hazen T.C."/>
        </authorList>
    </citation>
    <scope>NUCLEOTIDE SEQUENCE [LARGE SCALE GENOMIC DNA]</scope>
    <source>
        <strain evidence="5 6">ND2E</strain>
    </source>
</reference>
<dbReference type="InterPro" id="IPR011006">
    <property type="entry name" value="CheY-like_superfamily"/>
</dbReference>
<dbReference type="GO" id="GO:0000160">
    <property type="term" value="P:phosphorelay signal transduction system"/>
    <property type="evidence" value="ECO:0007669"/>
    <property type="project" value="InterPro"/>
</dbReference>
<dbReference type="InterPro" id="IPR050595">
    <property type="entry name" value="Bact_response_regulator"/>
</dbReference>
<dbReference type="PANTHER" id="PTHR44591:SF24">
    <property type="entry name" value="PROTEIN-GLUTAMATE METHYLESTERASE_PROTEIN-GLUTAMINE GLUTAMINASE 1"/>
    <property type="match status" value="1"/>
</dbReference>
<dbReference type="EMBL" id="JQED01000015">
    <property type="protein sequence ID" value="KGJ93004.1"/>
    <property type="molecule type" value="Genomic_DNA"/>
</dbReference>
<dbReference type="SMART" id="SM00448">
    <property type="entry name" value="REC"/>
    <property type="match status" value="1"/>
</dbReference>
<evidence type="ECO:0000259" key="4">
    <source>
        <dbReference type="PROSITE" id="PS50110"/>
    </source>
</evidence>
<organism evidence="5 6">
    <name type="scientific">Colwellia psychrerythraea</name>
    <name type="common">Vibrio psychroerythus</name>
    <dbReference type="NCBI Taxonomy" id="28229"/>
    <lineage>
        <taxon>Bacteria</taxon>
        <taxon>Pseudomonadati</taxon>
        <taxon>Pseudomonadota</taxon>
        <taxon>Gammaproteobacteria</taxon>
        <taxon>Alteromonadales</taxon>
        <taxon>Colwelliaceae</taxon>
        <taxon>Colwellia</taxon>
    </lineage>
</organism>
<proteinExistence type="predicted"/>
<accession>A0A099KQG2</accession>
<dbReference type="Pfam" id="PF00072">
    <property type="entry name" value="Response_reg"/>
    <property type="match status" value="1"/>
</dbReference>
<feature type="domain" description="Response regulatory" evidence="4">
    <location>
        <begin position="23"/>
        <end position="138"/>
    </location>
</feature>
<name>A0A099KQG2_COLPS</name>
<comment type="caution">
    <text evidence="5">The sequence shown here is derived from an EMBL/GenBank/DDBJ whole genome shotgun (WGS) entry which is preliminary data.</text>
</comment>